<proteinExistence type="predicted"/>
<evidence type="ECO:0000313" key="2">
    <source>
        <dbReference type="EMBL" id="KND92737.1"/>
    </source>
</evidence>
<gene>
    <name evidence="2" type="ORF">TOPH_02882</name>
</gene>
<feature type="compositionally biased region" description="Polar residues" evidence="1">
    <location>
        <begin position="457"/>
        <end position="474"/>
    </location>
</feature>
<name>A0A0L0NF04_TOLOC</name>
<comment type="caution">
    <text evidence="2">The sequence shown here is derived from an EMBL/GenBank/DDBJ whole genome shotgun (WGS) entry which is preliminary data.</text>
</comment>
<reference evidence="2 3" key="1">
    <citation type="journal article" date="2015" name="BMC Genomics">
        <title>The genome of the truffle-parasite Tolypocladium ophioglossoides and the evolution of antifungal peptaibiotics.</title>
        <authorList>
            <person name="Quandt C.A."/>
            <person name="Bushley K.E."/>
            <person name="Spatafora J.W."/>
        </authorList>
    </citation>
    <scope>NUCLEOTIDE SEQUENCE [LARGE SCALE GENOMIC DNA]</scope>
    <source>
        <strain evidence="2 3">CBS 100239</strain>
    </source>
</reference>
<feature type="region of interest" description="Disordered" evidence="1">
    <location>
        <begin position="441"/>
        <end position="476"/>
    </location>
</feature>
<dbReference type="Proteomes" id="UP000036947">
    <property type="component" value="Unassembled WGS sequence"/>
</dbReference>
<evidence type="ECO:0000313" key="3">
    <source>
        <dbReference type="Proteomes" id="UP000036947"/>
    </source>
</evidence>
<dbReference type="EMBL" id="LFRF01000005">
    <property type="protein sequence ID" value="KND92737.1"/>
    <property type="molecule type" value="Genomic_DNA"/>
</dbReference>
<accession>A0A0L0NF04</accession>
<dbReference type="AlphaFoldDB" id="A0A0L0NF04"/>
<organism evidence="2 3">
    <name type="scientific">Tolypocladium ophioglossoides (strain CBS 100239)</name>
    <name type="common">Snaketongue truffleclub</name>
    <name type="synonym">Elaphocordyceps ophioglossoides</name>
    <dbReference type="NCBI Taxonomy" id="1163406"/>
    <lineage>
        <taxon>Eukaryota</taxon>
        <taxon>Fungi</taxon>
        <taxon>Dikarya</taxon>
        <taxon>Ascomycota</taxon>
        <taxon>Pezizomycotina</taxon>
        <taxon>Sordariomycetes</taxon>
        <taxon>Hypocreomycetidae</taxon>
        <taxon>Hypocreales</taxon>
        <taxon>Ophiocordycipitaceae</taxon>
        <taxon>Tolypocladium</taxon>
    </lineage>
</organism>
<sequence length="502" mass="53517">MATRASARPTLDIAPLTRLRAFPCRDTNAEQPCNFPAESTNPQTTNGTALVHLADESIDGLLAIAQVTTLDEVLELAGTESTSGVAELKGPQEVGGLLEVGSDGVDLVDQVLHADNAVLAEVLLNDGVVGQGSALLVDLAVAALVNELLDGLQVGVAVGDPGLNNLEHLRGGLGDPDEDAVVDLQETEQLEDLAGLGGHLLAVHLLWCRGGDLPLDTEDEDQLRLGGDVGRVLLLGNTGQTDLLALGIAVLLDVLLGTLEDDAALLLVGLFNDSSTRKKVNDQQHRLQCLVDEVCFTSQCWEGNVVSTSSLLLLDGGGALSASLLLALALLEQGLRDQDLVVGRDGTRRHQISKGPPYESMEQSAGRPLSAIACDASFPCSLIRQRPRTDVQEENVGRQVQQQHVPAVATTKATMDLREKSSILHPQHPERHLSAAKLCSKPGRPRETLRRDRAGRSTFTSRLPSERTTNNLQKTRNRARCPWSFIQGGRTYEAPIVATSAG</sequence>
<keyword evidence="3" id="KW-1185">Reference proteome</keyword>
<evidence type="ECO:0000256" key="1">
    <source>
        <dbReference type="SAM" id="MobiDB-lite"/>
    </source>
</evidence>
<feature type="compositionally biased region" description="Basic and acidic residues" evidence="1">
    <location>
        <begin position="444"/>
        <end position="455"/>
    </location>
</feature>
<dbReference type="OrthoDB" id="4038264at2759"/>
<protein>
    <submittedName>
        <fullName evidence="2">Uncharacterized protein</fullName>
    </submittedName>
</protein>